<name>A0A0A9ALU2_ARUDO</name>
<protein>
    <submittedName>
        <fullName evidence="1">Uncharacterized protein</fullName>
    </submittedName>
</protein>
<accession>A0A0A9ALU2</accession>
<proteinExistence type="predicted"/>
<dbReference type="EMBL" id="GBRH01245246">
    <property type="protein sequence ID" value="JAD52649.1"/>
    <property type="molecule type" value="Transcribed_RNA"/>
</dbReference>
<organism evidence="1">
    <name type="scientific">Arundo donax</name>
    <name type="common">Giant reed</name>
    <name type="synonym">Donax arundinaceus</name>
    <dbReference type="NCBI Taxonomy" id="35708"/>
    <lineage>
        <taxon>Eukaryota</taxon>
        <taxon>Viridiplantae</taxon>
        <taxon>Streptophyta</taxon>
        <taxon>Embryophyta</taxon>
        <taxon>Tracheophyta</taxon>
        <taxon>Spermatophyta</taxon>
        <taxon>Magnoliopsida</taxon>
        <taxon>Liliopsida</taxon>
        <taxon>Poales</taxon>
        <taxon>Poaceae</taxon>
        <taxon>PACMAD clade</taxon>
        <taxon>Arundinoideae</taxon>
        <taxon>Arundineae</taxon>
        <taxon>Arundo</taxon>
    </lineage>
</organism>
<evidence type="ECO:0000313" key="1">
    <source>
        <dbReference type="EMBL" id="JAD52649.1"/>
    </source>
</evidence>
<dbReference type="AlphaFoldDB" id="A0A0A9ALU2"/>
<sequence>MLRILLATRVWSLLESSLHLVVVSTRISWLWRRKCGLTMTSATHWMLVFSHGVIRLSKGLLFGSLNRLMSSLLIPRTSTKMHYKSLSKFLDSQQ</sequence>
<reference evidence="1" key="2">
    <citation type="journal article" date="2015" name="Data Brief">
        <title>Shoot transcriptome of the giant reed, Arundo donax.</title>
        <authorList>
            <person name="Barrero R.A."/>
            <person name="Guerrero F.D."/>
            <person name="Moolhuijzen P."/>
            <person name="Goolsby J.A."/>
            <person name="Tidwell J."/>
            <person name="Bellgard S.E."/>
            <person name="Bellgard M.I."/>
        </authorList>
    </citation>
    <scope>NUCLEOTIDE SEQUENCE</scope>
    <source>
        <tissue evidence="1">Shoot tissue taken approximately 20 cm above the soil surface</tissue>
    </source>
</reference>
<reference evidence="1" key="1">
    <citation type="submission" date="2014-09" db="EMBL/GenBank/DDBJ databases">
        <authorList>
            <person name="Magalhaes I.L.F."/>
            <person name="Oliveira U."/>
            <person name="Santos F.R."/>
            <person name="Vidigal T.H.D.A."/>
            <person name="Brescovit A.D."/>
            <person name="Santos A.J."/>
        </authorList>
    </citation>
    <scope>NUCLEOTIDE SEQUENCE</scope>
    <source>
        <tissue evidence="1">Shoot tissue taken approximately 20 cm above the soil surface</tissue>
    </source>
</reference>